<keyword evidence="3" id="KW-1185">Reference proteome</keyword>
<feature type="region of interest" description="Disordered" evidence="1">
    <location>
        <begin position="29"/>
        <end position="58"/>
    </location>
</feature>
<protein>
    <submittedName>
        <fullName evidence="2">Uncharacterized protein</fullName>
    </submittedName>
</protein>
<dbReference type="AlphaFoldDB" id="A0AAJ0FV90"/>
<proteinExistence type="predicted"/>
<name>A0AAJ0FV90_9HYPO</name>
<evidence type="ECO:0000313" key="2">
    <source>
        <dbReference type="EMBL" id="KAK2592438.1"/>
    </source>
</evidence>
<evidence type="ECO:0000313" key="3">
    <source>
        <dbReference type="Proteomes" id="UP001251528"/>
    </source>
</evidence>
<comment type="caution">
    <text evidence="2">The sequence shown here is derived from an EMBL/GenBank/DDBJ whole genome shotgun (WGS) entry which is preliminary data.</text>
</comment>
<evidence type="ECO:0000256" key="1">
    <source>
        <dbReference type="SAM" id="MobiDB-lite"/>
    </source>
</evidence>
<sequence length="264" mass="29622">MDHTLDIKYDTSEEGCESYMDEEFELVEREEGEAKGNGTAAEESEKPTSLFDPDVKDNELEMKDVTEELEKRKNVLPSVEPPRYLHAPSCIPPLSPFIRTTGIFSQGPLELEIPITELAGKSTTIHQLAAKKATQELEEGRGWLYQAKGSQGSQLKDKFERQFSYMTKREVVRLGVEHQVGGKWCSFVTVFAREDASEQYADGPELEKQEVMDLDEDSDDFSHVGFGLLDEGCDMGLGDIRRQEPLADADVGHIVSIASYKLHN</sequence>
<accession>A0AAJ0FV90</accession>
<dbReference type="Proteomes" id="UP001251528">
    <property type="component" value="Unassembled WGS sequence"/>
</dbReference>
<gene>
    <name evidence="2" type="ORF">QQS21_009854</name>
</gene>
<organism evidence="2 3">
    <name type="scientific">Conoideocrella luteorostrata</name>
    <dbReference type="NCBI Taxonomy" id="1105319"/>
    <lineage>
        <taxon>Eukaryota</taxon>
        <taxon>Fungi</taxon>
        <taxon>Dikarya</taxon>
        <taxon>Ascomycota</taxon>
        <taxon>Pezizomycotina</taxon>
        <taxon>Sordariomycetes</taxon>
        <taxon>Hypocreomycetidae</taxon>
        <taxon>Hypocreales</taxon>
        <taxon>Clavicipitaceae</taxon>
        <taxon>Conoideocrella</taxon>
    </lineage>
</organism>
<reference evidence="2" key="1">
    <citation type="submission" date="2023-06" db="EMBL/GenBank/DDBJ databases">
        <title>Conoideocrella luteorostrata (Hypocreales: Clavicipitaceae), a potential biocontrol fungus for elongate hemlock scale in United States Christmas tree production areas.</title>
        <authorList>
            <person name="Barrett H."/>
            <person name="Lovett B."/>
            <person name="Macias A.M."/>
            <person name="Stajich J.E."/>
            <person name="Kasson M.T."/>
        </authorList>
    </citation>
    <scope>NUCLEOTIDE SEQUENCE</scope>
    <source>
        <strain evidence="2">ARSEF 14590</strain>
    </source>
</reference>
<dbReference type="EMBL" id="JASWJB010000266">
    <property type="protein sequence ID" value="KAK2592438.1"/>
    <property type="molecule type" value="Genomic_DNA"/>
</dbReference>